<evidence type="ECO:0000256" key="1">
    <source>
        <dbReference type="SAM" id="MobiDB-lite"/>
    </source>
</evidence>
<keyword evidence="2" id="KW-1133">Transmembrane helix</keyword>
<evidence type="ECO:0000313" key="3">
    <source>
        <dbReference type="WBParaSite" id="MCU_003422-RA"/>
    </source>
</evidence>
<sequence>MNMTGASDKALLTNHEPEPHVRRLPSESTTLATPLIIYCTSFVSSSGWLPLFLACQWNSERHRID</sequence>
<protein>
    <submittedName>
        <fullName evidence="3">Uncharacterized protein</fullName>
    </submittedName>
</protein>
<name>A0A5K3EVW2_MESCO</name>
<evidence type="ECO:0000256" key="2">
    <source>
        <dbReference type="SAM" id="Phobius"/>
    </source>
</evidence>
<reference evidence="3" key="1">
    <citation type="submission" date="2019-11" db="UniProtKB">
        <authorList>
            <consortium name="WormBaseParasite"/>
        </authorList>
    </citation>
    <scope>IDENTIFICATION</scope>
</reference>
<dbReference type="WBParaSite" id="MCU_003422-RA">
    <property type="protein sequence ID" value="MCU_003422-RA"/>
    <property type="gene ID" value="MCU_003422"/>
</dbReference>
<feature type="compositionally biased region" description="Basic and acidic residues" evidence="1">
    <location>
        <begin position="15"/>
        <end position="25"/>
    </location>
</feature>
<proteinExistence type="predicted"/>
<feature type="transmembrane region" description="Helical" evidence="2">
    <location>
        <begin position="35"/>
        <end position="55"/>
    </location>
</feature>
<organism evidence="3">
    <name type="scientific">Mesocestoides corti</name>
    <name type="common">Flatworm</name>
    <dbReference type="NCBI Taxonomy" id="53468"/>
    <lineage>
        <taxon>Eukaryota</taxon>
        <taxon>Metazoa</taxon>
        <taxon>Spiralia</taxon>
        <taxon>Lophotrochozoa</taxon>
        <taxon>Platyhelminthes</taxon>
        <taxon>Cestoda</taxon>
        <taxon>Eucestoda</taxon>
        <taxon>Cyclophyllidea</taxon>
        <taxon>Mesocestoididae</taxon>
        <taxon>Mesocestoides</taxon>
    </lineage>
</organism>
<keyword evidence="2" id="KW-0812">Transmembrane</keyword>
<dbReference type="AlphaFoldDB" id="A0A5K3EVW2"/>
<accession>A0A5K3EVW2</accession>
<keyword evidence="2" id="KW-0472">Membrane</keyword>
<feature type="region of interest" description="Disordered" evidence="1">
    <location>
        <begin position="1"/>
        <end position="26"/>
    </location>
</feature>